<dbReference type="Pfam" id="PF14329">
    <property type="entry name" value="DUF4386"/>
    <property type="match status" value="1"/>
</dbReference>
<keyword evidence="1" id="KW-0812">Transmembrane</keyword>
<protein>
    <recommendedName>
        <fullName evidence="4">DUF4386 domain-containing protein</fullName>
    </recommendedName>
</protein>
<keyword evidence="3" id="KW-1185">Reference proteome</keyword>
<dbReference type="OrthoDB" id="1160166at2"/>
<dbReference type="RefSeq" id="WP_069214844.1">
    <property type="nucleotide sequence ID" value="NZ_CP016378.1"/>
</dbReference>
<sequence>MKPDFNKSTARLAGVFYLIVILTGFFSLAYIPGKLFFWDNPQKTFNEITNHEFLFRLSIVSSAICYSAFLMLPLILYKLLHHLHDNYAKVMVALAVVSVPISLINLLNKFSVLSLISHDNYSNIYSAQELNSQVMFYLNQYDSGILITMIFWGLWLFPFGYLVYKSGVIPKLLGVLLMLGCFGYLINFTGNMLIHNYSSLGISKYISLPASLGEIGTCLWLLIFGIRKR</sequence>
<dbReference type="AlphaFoldDB" id="A0A1V3U1C4"/>
<dbReference type="STRING" id="238.BBD35_14010"/>
<feature type="transmembrane region" description="Helical" evidence="1">
    <location>
        <begin position="206"/>
        <end position="226"/>
    </location>
</feature>
<reference evidence="2 3" key="1">
    <citation type="submission" date="2016-11" db="EMBL/GenBank/DDBJ databases">
        <title>Genome sequence and comparative genomic analysis of clinical strain Elizabethkingia meningoseptica 61421 PRCM.</title>
        <authorList>
            <person name="Wang M."/>
            <person name="Hu S."/>
            <person name="Cao L."/>
            <person name="Jiang T."/>
            <person name="Zhou Y."/>
            <person name="Ming D."/>
        </authorList>
    </citation>
    <scope>NUCLEOTIDE SEQUENCE [LARGE SCALE GENOMIC DNA]</scope>
    <source>
        <strain evidence="2 3">61421 PRCM</strain>
    </source>
</reference>
<feature type="transmembrane region" description="Helical" evidence="1">
    <location>
        <begin position="53"/>
        <end position="75"/>
    </location>
</feature>
<dbReference type="Proteomes" id="UP000188947">
    <property type="component" value="Unassembled WGS sequence"/>
</dbReference>
<evidence type="ECO:0000313" key="3">
    <source>
        <dbReference type="Proteomes" id="UP000188947"/>
    </source>
</evidence>
<dbReference type="eggNOG" id="ENOG502ZF5I">
    <property type="taxonomic scope" value="Bacteria"/>
</dbReference>
<dbReference type="EMBL" id="MPOG01000008">
    <property type="protein sequence ID" value="OOH96299.1"/>
    <property type="molecule type" value="Genomic_DNA"/>
</dbReference>
<feature type="transmembrane region" description="Helical" evidence="1">
    <location>
        <begin position="176"/>
        <end position="194"/>
    </location>
</feature>
<comment type="caution">
    <text evidence="2">The sequence shown here is derived from an EMBL/GenBank/DDBJ whole genome shotgun (WGS) entry which is preliminary data.</text>
</comment>
<evidence type="ECO:0000313" key="2">
    <source>
        <dbReference type="EMBL" id="OOH96299.1"/>
    </source>
</evidence>
<keyword evidence="1" id="KW-1133">Transmembrane helix</keyword>
<name>A0A1V3U1C4_ELIME</name>
<accession>A0A1V3U1C4</accession>
<feature type="transmembrane region" description="Helical" evidence="1">
    <location>
        <begin position="12"/>
        <end position="33"/>
    </location>
</feature>
<dbReference type="InterPro" id="IPR025495">
    <property type="entry name" value="DUF4386"/>
</dbReference>
<feature type="transmembrane region" description="Helical" evidence="1">
    <location>
        <begin position="87"/>
        <end position="107"/>
    </location>
</feature>
<feature type="transmembrane region" description="Helical" evidence="1">
    <location>
        <begin position="145"/>
        <end position="164"/>
    </location>
</feature>
<evidence type="ECO:0000256" key="1">
    <source>
        <dbReference type="SAM" id="Phobius"/>
    </source>
</evidence>
<proteinExistence type="predicted"/>
<organism evidence="2 3">
    <name type="scientific">Elizabethkingia meningoseptica</name>
    <name type="common">Chryseobacterium meningosepticum</name>
    <dbReference type="NCBI Taxonomy" id="238"/>
    <lineage>
        <taxon>Bacteria</taxon>
        <taxon>Pseudomonadati</taxon>
        <taxon>Bacteroidota</taxon>
        <taxon>Flavobacteriia</taxon>
        <taxon>Flavobacteriales</taxon>
        <taxon>Weeksellaceae</taxon>
        <taxon>Elizabethkingia</taxon>
    </lineage>
</organism>
<keyword evidence="1" id="KW-0472">Membrane</keyword>
<gene>
    <name evidence="2" type="ORF">BMF97_08100</name>
</gene>
<evidence type="ECO:0008006" key="4">
    <source>
        <dbReference type="Google" id="ProtNLM"/>
    </source>
</evidence>